<name>A0A752RTZ2_SALET</name>
<dbReference type="RefSeq" id="WP_260776312.1">
    <property type="nucleotide sequence ID" value="NZ_JAMBVC010000066.1"/>
</dbReference>
<comment type="caution">
    <text evidence="1">The sequence shown here is derived from an EMBL/GenBank/DDBJ whole genome shotgun (WGS) entry which is preliminary data.</text>
</comment>
<proteinExistence type="predicted"/>
<reference evidence="1" key="2">
    <citation type="submission" date="2018-07" db="EMBL/GenBank/DDBJ databases">
        <authorList>
            <consortium name="NCBI Pathogen Detection Project"/>
        </authorList>
    </citation>
    <scope>NUCLEOTIDE SEQUENCE</scope>
    <source>
        <strain evidence="1">12-0584</strain>
    </source>
</reference>
<dbReference type="AlphaFoldDB" id="A0A752RTZ2"/>
<sequence length="100" mass="11403">MGIKYDITLPGVIDSLLIMFAFSVHGEPPLPQDVQHFLSNAEMCQHLAGEWDSSLPEEDKKDIEKGINTWCPPAKKALPGLREKYKENKEIIKKLSEYDF</sequence>
<protein>
    <submittedName>
        <fullName evidence="1">Uncharacterized protein</fullName>
    </submittedName>
</protein>
<reference evidence="1" key="1">
    <citation type="journal article" date="2018" name="Genome Biol.">
        <title>SKESA: strategic k-mer extension for scrupulous assemblies.</title>
        <authorList>
            <person name="Souvorov A."/>
            <person name="Agarwala R."/>
            <person name="Lipman D.J."/>
        </authorList>
    </citation>
    <scope>NUCLEOTIDE SEQUENCE</scope>
    <source>
        <strain evidence="1">12-0584</strain>
    </source>
</reference>
<gene>
    <name evidence="1" type="ORF">G9332_004097</name>
</gene>
<organism evidence="1">
    <name type="scientific">Salmonella enterica subsp. enterica serovar Carrau</name>
    <dbReference type="NCBI Taxonomy" id="1160739"/>
    <lineage>
        <taxon>Bacteria</taxon>
        <taxon>Pseudomonadati</taxon>
        <taxon>Pseudomonadota</taxon>
        <taxon>Gammaproteobacteria</taxon>
        <taxon>Enterobacterales</taxon>
        <taxon>Enterobacteriaceae</taxon>
        <taxon>Salmonella</taxon>
    </lineage>
</organism>
<evidence type="ECO:0000313" key="1">
    <source>
        <dbReference type="EMBL" id="HAF7725796.1"/>
    </source>
</evidence>
<dbReference type="EMBL" id="DAAWFV010000046">
    <property type="protein sequence ID" value="HAF7725796.1"/>
    <property type="molecule type" value="Genomic_DNA"/>
</dbReference>
<accession>A0A752RTZ2</accession>